<protein>
    <submittedName>
        <fullName evidence="1">Phage protein</fullName>
    </submittedName>
</protein>
<evidence type="ECO:0000313" key="1">
    <source>
        <dbReference type="EMBL" id="MFC5541569.1"/>
    </source>
</evidence>
<gene>
    <name evidence="1" type="ORF">ACFPOH_07300</name>
</gene>
<proteinExistence type="predicted"/>
<dbReference type="Proteomes" id="UP001595978">
    <property type="component" value="Unassembled WGS sequence"/>
</dbReference>
<keyword evidence="2" id="KW-1185">Reference proteome</keyword>
<organism evidence="1 2">
    <name type="scientific">Ureibacillus suwonensis</name>
    <dbReference type="NCBI Taxonomy" id="313007"/>
    <lineage>
        <taxon>Bacteria</taxon>
        <taxon>Bacillati</taxon>
        <taxon>Bacillota</taxon>
        <taxon>Bacilli</taxon>
        <taxon>Bacillales</taxon>
        <taxon>Caryophanaceae</taxon>
        <taxon>Ureibacillus</taxon>
    </lineage>
</organism>
<reference evidence="2" key="1">
    <citation type="journal article" date="2019" name="Int. J. Syst. Evol. Microbiol.">
        <title>The Global Catalogue of Microorganisms (GCM) 10K type strain sequencing project: providing services to taxonomists for standard genome sequencing and annotation.</title>
        <authorList>
            <consortium name="The Broad Institute Genomics Platform"/>
            <consortium name="The Broad Institute Genome Sequencing Center for Infectious Disease"/>
            <person name="Wu L."/>
            <person name="Ma J."/>
        </authorList>
    </citation>
    <scope>NUCLEOTIDE SEQUENCE [LARGE SCALE GENOMIC DNA]</scope>
    <source>
        <strain evidence="2">CCUG 56331</strain>
    </source>
</reference>
<dbReference type="NCBIfam" id="NF047561">
    <property type="entry name" value="orf58_phage_fam"/>
    <property type="match status" value="1"/>
</dbReference>
<dbReference type="EMBL" id="JBHSNQ010000058">
    <property type="protein sequence ID" value="MFC5541569.1"/>
    <property type="molecule type" value="Genomic_DNA"/>
</dbReference>
<accession>A0ABW0RBI5</accession>
<evidence type="ECO:0000313" key="2">
    <source>
        <dbReference type="Proteomes" id="UP001595978"/>
    </source>
</evidence>
<dbReference type="RefSeq" id="WP_390309266.1">
    <property type="nucleotide sequence ID" value="NZ_JBHSNQ010000058.1"/>
</dbReference>
<sequence length="266" mass="29663">MSKLFKRYIEVLTGNLRFNNTDLDIEFDIPFDDDLEPNLSEIVIYNLSESTRNKLKRGQTLTINAGYVEDKGLILSGSIEAITTVKNGADLATTIKVLDSVPYDATKTLQKSYKKNIKSDAVIRDLAQSIGLKIAVLNLPDNKVMTDGYSIDGEVVKAINDIATDCGASAYISRGQIYVRPIKEGDNHNFILKADTGLIGSPEYFEEEKNGTTIKGYKVKSLLQYRMNTASIIKLESQFVKATVRVRKGRHYARGNDFYTEVEAVL</sequence>
<comment type="caution">
    <text evidence="1">The sequence shown here is derived from an EMBL/GenBank/DDBJ whole genome shotgun (WGS) entry which is preliminary data.</text>
</comment>
<dbReference type="Pfam" id="PF22759">
    <property type="entry name" value="E217_GP41"/>
    <property type="match status" value="1"/>
</dbReference>
<dbReference type="InterPro" id="IPR054496">
    <property type="entry name" value="E217_GP41"/>
</dbReference>
<name>A0ABW0RBI5_9BACL</name>